<organism evidence="1">
    <name type="scientific">marine sediment metagenome</name>
    <dbReference type="NCBI Taxonomy" id="412755"/>
    <lineage>
        <taxon>unclassified sequences</taxon>
        <taxon>metagenomes</taxon>
        <taxon>ecological metagenomes</taxon>
    </lineage>
</organism>
<accession>A0A0F9RML9</accession>
<dbReference type="AlphaFoldDB" id="A0A0F9RML9"/>
<name>A0A0F9RML9_9ZZZZ</name>
<gene>
    <name evidence="1" type="ORF">LCGC14_0558920</name>
</gene>
<proteinExistence type="predicted"/>
<sequence>MSDEDDSRFCPYCGKPLNHPYWQHIQTEHPDKYSQKETWVQLYEDYTGLGMDETTSLMVISELFNATKEEIKSFLVNAKIIK</sequence>
<reference evidence="1" key="1">
    <citation type="journal article" date="2015" name="Nature">
        <title>Complex archaea that bridge the gap between prokaryotes and eukaryotes.</title>
        <authorList>
            <person name="Spang A."/>
            <person name="Saw J.H."/>
            <person name="Jorgensen S.L."/>
            <person name="Zaremba-Niedzwiedzka K."/>
            <person name="Martijn J."/>
            <person name="Lind A.E."/>
            <person name="van Eijk R."/>
            <person name="Schleper C."/>
            <person name="Guy L."/>
            <person name="Ettema T.J."/>
        </authorList>
    </citation>
    <scope>NUCLEOTIDE SEQUENCE</scope>
</reference>
<dbReference type="EMBL" id="LAZR01000790">
    <property type="protein sequence ID" value="KKN57765.1"/>
    <property type="molecule type" value="Genomic_DNA"/>
</dbReference>
<dbReference type="SUPFAM" id="SSF75712">
    <property type="entry name" value="Rad50 coiled-coil Zn hook"/>
    <property type="match status" value="1"/>
</dbReference>
<comment type="caution">
    <text evidence="1">The sequence shown here is derived from an EMBL/GenBank/DDBJ whole genome shotgun (WGS) entry which is preliminary data.</text>
</comment>
<evidence type="ECO:0000313" key="1">
    <source>
        <dbReference type="EMBL" id="KKN57765.1"/>
    </source>
</evidence>
<protein>
    <submittedName>
        <fullName evidence="1">Uncharacterized protein</fullName>
    </submittedName>
</protein>